<gene>
    <name evidence="2" type="ORF">TAV2_LOCUS6439</name>
</gene>
<dbReference type="Pfam" id="PF00931">
    <property type="entry name" value="NB-ARC"/>
    <property type="match status" value="1"/>
</dbReference>
<keyword evidence="3" id="KW-1185">Reference proteome</keyword>
<organism evidence="2 3">
    <name type="scientific">Thlaspi arvense</name>
    <name type="common">Field penny-cress</name>
    <dbReference type="NCBI Taxonomy" id="13288"/>
    <lineage>
        <taxon>Eukaryota</taxon>
        <taxon>Viridiplantae</taxon>
        <taxon>Streptophyta</taxon>
        <taxon>Embryophyta</taxon>
        <taxon>Tracheophyta</taxon>
        <taxon>Spermatophyta</taxon>
        <taxon>Magnoliopsida</taxon>
        <taxon>eudicotyledons</taxon>
        <taxon>Gunneridae</taxon>
        <taxon>Pentapetalae</taxon>
        <taxon>rosids</taxon>
        <taxon>malvids</taxon>
        <taxon>Brassicales</taxon>
        <taxon>Brassicaceae</taxon>
        <taxon>Thlaspideae</taxon>
        <taxon>Thlaspi</taxon>
    </lineage>
</organism>
<evidence type="ECO:0000313" key="2">
    <source>
        <dbReference type="EMBL" id="CAH2047280.1"/>
    </source>
</evidence>
<sequence length="68" mass="7912">MLNVLLTSRKESVTGRGDTTYHKFKPEFLTNQDSWILFQRIAFPRKHDSSKQRFLKSTVIQSGDNITP</sequence>
<evidence type="ECO:0000313" key="3">
    <source>
        <dbReference type="Proteomes" id="UP000836841"/>
    </source>
</evidence>
<feature type="domain" description="NB-ARC" evidence="1">
    <location>
        <begin position="3"/>
        <end position="46"/>
    </location>
</feature>
<dbReference type="EMBL" id="OU466858">
    <property type="protein sequence ID" value="CAH2047280.1"/>
    <property type="molecule type" value="Genomic_DNA"/>
</dbReference>
<protein>
    <recommendedName>
        <fullName evidence="1">NB-ARC domain-containing protein</fullName>
    </recommendedName>
</protein>
<accession>A0AAU9RT77</accession>
<proteinExistence type="predicted"/>
<dbReference type="AlphaFoldDB" id="A0AAU9RT77"/>
<dbReference type="InterPro" id="IPR002182">
    <property type="entry name" value="NB-ARC"/>
</dbReference>
<reference evidence="2 3" key="1">
    <citation type="submission" date="2022-03" db="EMBL/GenBank/DDBJ databases">
        <authorList>
            <person name="Nunn A."/>
            <person name="Chopra R."/>
            <person name="Nunn A."/>
            <person name="Contreras Garrido A."/>
        </authorList>
    </citation>
    <scope>NUCLEOTIDE SEQUENCE [LARGE SCALE GENOMIC DNA]</scope>
</reference>
<name>A0AAU9RT77_THLAR</name>
<dbReference type="Proteomes" id="UP000836841">
    <property type="component" value="Chromosome 2"/>
</dbReference>
<dbReference type="GO" id="GO:0043531">
    <property type="term" value="F:ADP binding"/>
    <property type="evidence" value="ECO:0007669"/>
    <property type="project" value="InterPro"/>
</dbReference>
<evidence type="ECO:0000259" key="1">
    <source>
        <dbReference type="Pfam" id="PF00931"/>
    </source>
</evidence>